<accession>A0AAN1WDY3</accession>
<feature type="transmembrane region" description="Helical" evidence="7">
    <location>
        <begin position="133"/>
        <end position="155"/>
    </location>
</feature>
<keyword evidence="4 7" id="KW-0812">Transmembrane</keyword>
<evidence type="ECO:0000256" key="1">
    <source>
        <dbReference type="ARBA" id="ARBA00004429"/>
    </source>
</evidence>
<evidence type="ECO:0000256" key="5">
    <source>
        <dbReference type="ARBA" id="ARBA00022989"/>
    </source>
</evidence>
<dbReference type="InterPro" id="IPR052031">
    <property type="entry name" value="Membrane_Transporter-Flippase"/>
</dbReference>
<sequence length="438" mass="46671">MQAKFTQGSIFKHVSVMTFTSTAGLLSLFLVDLVDMYWLSLLGEIELAAAIGYAGSILFFTMSLCIGLSIGCGALVSQSIGSGSIQQTKQLVAHIFAGILGICIIVALIVFFAIPWLLLWLGATDRAHELAQAYLTVIVPSMPLMGIAMACSGVIRALGHAKESMYLTLLGGFVNAVLDPIFIFALDMGIEGAATATVCARLTMVSYGLQRVFIAYGLLDTPHWKGFVEDFRHYSQTALPAVLTNLSTPLGVAYITAVMAQFGDSAVAGNAIISKLQPLAFAGIFALSGAIGPIAGQNLGAKYFDRILQTLKDSMLFIFGYCAVACLALFVLTEFIIQAFNAEGEAAVLIRVFCYGLSITSLFNGMTFMSNALFNNLRIAPWATGFNFAKATVFTMPFASLGGQWGGPVGVYWGVLLGAAIIGIAGVVVAYWKIKRLK</sequence>
<evidence type="ECO:0000256" key="7">
    <source>
        <dbReference type="SAM" id="Phobius"/>
    </source>
</evidence>
<proteinExistence type="predicted"/>
<feature type="transmembrane region" description="Helical" evidence="7">
    <location>
        <begin position="51"/>
        <end position="76"/>
    </location>
</feature>
<feature type="transmembrane region" description="Helical" evidence="7">
    <location>
        <begin position="167"/>
        <end position="186"/>
    </location>
</feature>
<organism evidence="8 9">
    <name type="scientific">Marinagarivorans cellulosilyticus</name>
    <dbReference type="NCBI Taxonomy" id="2721545"/>
    <lineage>
        <taxon>Bacteria</taxon>
        <taxon>Pseudomonadati</taxon>
        <taxon>Pseudomonadota</taxon>
        <taxon>Gammaproteobacteria</taxon>
        <taxon>Cellvibrionales</taxon>
        <taxon>Cellvibrionaceae</taxon>
        <taxon>Marinagarivorans</taxon>
    </lineage>
</organism>
<feature type="transmembrane region" description="Helical" evidence="7">
    <location>
        <begin position="239"/>
        <end position="259"/>
    </location>
</feature>
<dbReference type="GO" id="GO:0015297">
    <property type="term" value="F:antiporter activity"/>
    <property type="evidence" value="ECO:0007669"/>
    <property type="project" value="InterPro"/>
</dbReference>
<keyword evidence="9" id="KW-1185">Reference proteome</keyword>
<dbReference type="PANTHER" id="PTHR43549:SF2">
    <property type="entry name" value="MULTIDRUG RESISTANCE PROTEIN NORM-RELATED"/>
    <property type="match status" value="1"/>
</dbReference>
<evidence type="ECO:0000256" key="6">
    <source>
        <dbReference type="ARBA" id="ARBA00023136"/>
    </source>
</evidence>
<keyword evidence="3" id="KW-1003">Cell membrane</keyword>
<evidence type="ECO:0000256" key="4">
    <source>
        <dbReference type="ARBA" id="ARBA00022692"/>
    </source>
</evidence>
<dbReference type="AlphaFoldDB" id="A0AAN1WDY3"/>
<dbReference type="EMBL" id="AP023086">
    <property type="protein sequence ID" value="BCD95829.1"/>
    <property type="molecule type" value="Genomic_DNA"/>
</dbReference>
<feature type="transmembrane region" description="Helical" evidence="7">
    <location>
        <begin position="411"/>
        <end position="432"/>
    </location>
</feature>
<feature type="transmembrane region" description="Helical" evidence="7">
    <location>
        <begin position="279"/>
        <end position="296"/>
    </location>
</feature>
<gene>
    <name evidence="8" type="ORF">MARGE09_P0028</name>
</gene>
<keyword evidence="2" id="KW-0813">Transport</keyword>
<keyword evidence="5 7" id="KW-1133">Transmembrane helix</keyword>
<feature type="transmembrane region" description="Helical" evidence="7">
    <location>
        <begin position="346"/>
        <end position="367"/>
    </location>
</feature>
<keyword evidence="6 7" id="KW-0472">Membrane</keyword>
<evidence type="ECO:0000256" key="2">
    <source>
        <dbReference type="ARBA" id="ARBA00022448"/>
    </source>
</evidence>
<feature type="transmembrane region" description="Helical" evidence="7">
    <location>
        <begin position="316"/>
        <end position="340"/>
    </location>
</feature>
<dbReference type="Proteomes" id="UP001320119">
    <property type="component" value="Chromosome"/>
</dbReference>
<name>A0AAN1WDY3_9GAMM</name>
<feature type="transmembrane region" description="Helical" evidence="7">
    <location>
        <begin position="96"/>
        <end position="121"/>
    </location>
</feature>
<feature type="transmembrane region" description="Helical" evidence="7">
    <location>
        <begin position="12"/>
        <end position="31"/>
    </location>
</feature>
<reference evidence="8 9" key="1">
    <citation type="journal article" date="2022" name="IScience">
        <title>An ultrasensitive nanofiber-based assay for enzymatic hydrolysis and deep-sea microbial degradation of cellulose.</title>
        <authorList>
            <person name="Tsudome M."/>
            <person name="Tachioka M."/>
            <person name="Miyazaki M."/>
            <person name="Uchimura K."/>
            <person name="Tsuda M."/>
            <person name="Takaki Y."/>
            <person name="Deguchi S."/>
        </authorList>
    </citation>
    <scope>NUCLEOTIDE SEQUENCE [LARGE SCALE GENOMIC DNA]</scope>
    <source>
        <strain evidence="8 9">GE09</strain>
    </source>
</reference>
<evidence type="ECO:0000313" key="9">
    <source>
        <dbReference type="Proteomes" id="UP001320119"/>
    </source>
</evidence>
<evidence type="ECO:0000313" key="8">
    <source>
        <dbReference type="EMBL" id="BCD95829.1"/>
    </source>
</evidence>
<dbReference type="NCBIfam" id="TIGR00797">
    <property type="entry name" value="matE"/>
    <property type="match status" value="1"/>
</dbReference>
<evidence type="ECO:0000256" key="3">
    <source>
        <dbReference type="ARBA" id="ARBA00022475"/>
    </source>
</evidence>
<protein>
    <recommendedName>
        <fullName evidence="10">MATE family efflux transporter</fullName>
    </recommendedName>
</protein>
<evidence type="ECO:0008006" key="10">
    <source>
        <dbReference type="Google" id="ProtNLM"/>
    </source>
</evidence>
<dbReference type="RefSeq" id="WP_236985279.1">
    <property type="nucleotide sequence ID" value="NZ_AP023086.1"/>
</dbReference>
<dbReference type="GO" id="GO:0042910">
    <property type="term" value="F:xenobiotic transmembrane transporter activity"/>
    <property type="evidence" value="ECO:0007669"/>
    <property type="project" value="InterPro"/>
</dbReference>
<dbReference type="InterPro" id="IPR048279">
    <property type="entry name" value="MdtK-like"/>
</dbReference>
<dbReference type="PIRSF" id="PIRSF006603">
    <property type="entry name" value="DinF"/>
    <property type="match status" value="1"/>
</dbReference>
<dbReference type="PANTHER" id="PTHR43549">
    <property type="entry name" value="MULTIDRUG RESISTANCE PROTEIN YPNP-RELATED"/>
    <property type="match status" value="1"/>
</dbReference>
<dbReference type="KEGG" id="marq:MARGE09_P0028"/>
<comment type="subcellular location">
    <subcellularLocation>
        <location evidence="1">Cell inner membrane</location>
        <topology evidence="1">Multi-pass membrane protein</topology>
    </subcellularLocation>
</comment>
<dbReference type="Pfam" id="PF01554">
    <property type="entry name" value="MatE"/>
    <property type="match status" value="2"/>
</dbReference>
<dbReference type="GO" id="GO:0005886">
    <property type="term" value="C:plasma membrane"/>
    <property type="evidence" value="ECO:0007669"/>
    <property type="project" value="UniProtKB-SubCell"/>
</dbReference>
<dbReference type="InterPro" id="IPR002528">
    <property type="entry name" value="MATE_fam"/>
</dbReference>